<comment type="caution">
    <text evidence="1">The sequence shown here is derived from an EMBL/GenBank/DDBJ whole genome shotgun (WGS) entry which is preliminary data.</text>
</comment>
<sequence length="59" mass="6974">NDDFKRQVKFKLGLHLLASAGYKLIIEAERLGFFLAKRWTIEHGKKNDYSAEKAYKLFR</sequence>
<accession>A0ABN7W2C0</accession>
<evidence type="ECO:0000313" key="1">
    <source>
        <dbReference type="EMBL" id="CAG8812451.1"/>
    </source>
</evidence>
<dbReference type="Proteomes" id="UP000789901">
    <property type="component" value="Unassembled WGS sequence"/>
</dbReference>
<protein>
    <submittedName>
        <fullName evidence="1">38541_t:CDS:1</fullName>
    </submittedName>
</protein>
<proteinExistence type="predicted"/>
<evidence type="ECO:0000313" key="2">
    <source>
        <dbReference type="Proteomes" id="UP000789901"/>
    </source>
</evidence>
<reference evidence="1 2" key="1">
    <citation type="submission" date="2021-06" db="EMBL/GenBank/DDBJ databases">
        <authorList>
            <person name="Kallberg Y."/>
            <person name="Tangrot J."/>
            <person name="Rosling A."/>
        </authorList>
    </citation>
    <scope>NUCLEOTIDE SEQUENCE [LARGE SCALE GENOMIC DNA]</scope>
    <source>
        <strain evidence="1 2">120-4 pot B 10/14</strain>
    </source>
</reference>
<keyword evidence="2" id="KW-1185">Reference proteome</keyword>
<name>A0ABN7W2C0_GIGMA</name>
<gene>
    <name evidence="1" type="ORF">GMARGA_LOCUS25572</name>
</gene>
<feature type="non-terminal residue" evidence="1">
    <location>
        <position position="1"/>
    </location>
</feature>
<dbReference type="EMBL" id="CAJVQB010028463">
    <property type="protein sequence ID" value="CAG8812451.1"/>
    <property type="molecule type" value="Genomic_DNA"/>
</dbReference>
<organism evidence="1 2">
    <name type="scientific">Gigaspora margarita</name>
    <dbReference type="NCBI Taxonomy" id="4874"/>
    <lineage>
        <taxon>Eukaryota</taxon>
        <taxon>Fungi</taxon>
        <taxon>Fungi incertae sedis</taxon>
        <taxon>Mucoromycota</taxon>
        <taxon>Glomeromycotina</taxon>
        <taxon>Glomeromycetes</taxon>
        <taxon>Diversisporales</taxon>
        <taxon>Gigasporaceae</taxon>
        <taxon>Gigaspora</taxon>
    </lineage>
</organism>